<accession>A0ABY2IWN2</accession>
<proteinExistence type="predicted"/>
<feature type="region of interest" description="Disordered" evidence="1">
    <location>
        <begin position="1"/>
        <end position="51"/>
    </location>
</feature>
<keyword evidence="2" id="KW-0472">Membrane</keyword>
<dbReference type="Proteomes" id="UP000298355">
    <property type="component" value="Unassembled WGS sequence"/>
</dbReference>
<feature type="region of interest" description="Disordered" evidence="1">
    <location>
        <begin position="393"/>
        <end position="455"/>
    </location>
</feature>
<feature type="compositionally biased region" description="Basic and acidic residues" evidence="1">
    <location>
        <begin position="1"/>
        <end position="12"/>
    </location>
</feature>
<feature type="compositionally biased region" description="Pro residues" evidence="1">
    <location>
        <begin position="397"/>
        <end position="406"/>
    </location>
</feature>
<evidence type="ECO:0000313" key="3">
    <source>
        <dbReference type="EMBL" id="TFC96425.1"/>
    </source>
</evidence>
<organism evidence="3 4">
    <name type="scientific">Cryobacterium breve</name>
    <dbReference type="NCBI Taxonomy" id="1259258"/>
    <lineage>
        <taxon>Bacteria</taxon>
        <taxon>Bacillati</taxon>
        <taxon>Actinomycetota</taxon>
        <taxon>Actinomycetes</taxon>
        <taxon>Micrococcales</taxon>
        <taxon>Microbacteriaceae</taxon>
        <taxon>Cryobacterium</taxon>
    </lineage>
</organism>
<sequence length="651" mass="63739">MPKDEVPGEDGMKWLASQLGDGARPALPDEYAPRQSPRWPKTSRIVPPKTVVEPSTHTGVFLWGLKPTTQPDPRVATGAAARVAAVPAVETPAAPVPGSAAPGAGAGSAASPGAVPSTTAALFVVTPATFPARSVRPVPIVEPGASLTPELTPADIRPAPASAVAASDATVPDATVPDATVPDAFEAMPAPTPPEVPGGAGADEPFGDSRLSDAALEPAPWWTTLTQSPLVLTVEEIAAADLLAGRTPPAAAPEPAPLPAPVSARGRLRARLASTRPVAGPLGNPAPVAAVGAGAGAAGAAGAAGTAGTAGAESALPASPSPEAPSRAAVRLAEAAAAGSASSTPSAVTETVASSSLPAPVAAAASDERPARDAVVGAVPVGPAASVAARSAAVADPRPPAPPPAPRLAASAVPASEKSVPRLAGAAPSSSAGMPPTGPGGGRPGSSGRPPTESRPDRRRLLAWIAGGLALVVVLAALFFLGQSLVGGGDPAPVAVATSSATPTPSATPSEAPAAPVEATGPQPAGVHQWDTLFGGECLQPYVSPWEEEFTVVDCATPHAAQLVYRGLFAGDAATAFPGEAELSGQINALCGAPGVIDLAAAGGYSDLQVQGSYPVTEEQWADGAHDYFCFVDLASGEPLTASVSGPGPSA</sequence>
<feature type="transmembrane region" description="Helical" evidence="2">
    <location>
        <begin position="461"/>
        <end position="481"/>
    </location>
</feature>
<feature type="compositionally biased region" description="Low complexity" evidence="1">
    <location>
        <begin position="497"/>
        <end position="520"/>
    </location>
</feature>
<feature type="region of interest" description="Disordered" evidence="1">
    <location>
        <begin position="94"/>
        <end position="114"/>
    </location>
</feature>
<comment type="caution">
    <text evidence="3">The sequence shown here is derived from an EMBL/GenBank/DDBJ whole genome shotgun (WGS) entry which is preliminary data.</text>
</comment>
<feature type="compositionally biased region" description="Low complexity" evidence="1">
    <location>
        <begin position="407"/>
        <end position="435"/>
    </location>
</feature>
<gene>
    <name evidence="3" type="ORF">E3O65_13025</name>
</gene>
<dbReference type="RefSeq" id="WP_134364158.1">
    <property type="nucleotide sequence ID" value="NZ_SOGJ01000026.1"/>
</dbReference>
<dbReference type="EMBL" id="SOGJ01000026">
    <property type="protein sequence ID" value="TFC96425.1"/>
    <property type="molecule type" value="Genomic_DNA"/>
</dbReference>
<feature type="region of interest" description="Disordered" evidence="1">
    <location>
        <begin position="191"/>
        <end position="211"/>
    </location>
</feature>
<keyword evidence="2" id="KW-1133">Transmembrane helix</keyword>
<reference evidence="3 4" key="1">
    <citation type="submission" date="2019-03" db="EMBL/GenBank/DDBJ databases">
        <title>Genomics of glacier-inhabiting Cryobacterium strains.</title>
        <authorList>
            <person name="Liu Q."/>
            <person name="Xin Y.-H."/>
        </authorList>
    </citation>
    <scope>NUCLEOTIDE SEQUENCE [LARGE SCALE GENOMIC DNA]</scope>
    <source>
        <strain evidence="3 4">TMT4-23</strain>
    </source>
</reference>
<evidence type="ECO:0000256" key="2">
    <source>
        <dbReference type="SAM" id="Phobius"/>
    </source>
</evidence>
<keyword evidence="4" id="KW-1185">Reference proteome</keyword>
<evidence type="ECO:0000313" key="4">
    <source>
        <dbReference type="Proteomes" id="UP000298355"/>
    </source>
</evidence>
<protein>
    <recommendedName>
        <fullName evidence="5">Septum formation-related domain-containing protein</fullName>
    </recommendedName>
</protein>
<feature type="region of interest" description="Disordered" evidence="1">
    <location>
        <begin position="497"/>
        <end position="526"/>
    </location>
</feature>
<evidence type="ECO:0008006" key="5">
    <source>
        <dbReference type="Google" id="ProtNLM"/>
    </source>
</evidence>
<keyword evidence="2" id="KW-0812">Transmembrane</keyword>
<name>A0ABY2IWN2_9MICO</name>
<evidence type="ECO:0000256" key="1">
    <source>
        <dbReference type="SAM" id="MobiDB-lite"/>
    </source>
</evidence>